<dbReference type="Gene3D" id="1.25.40.10">
    <property type="entry name" value="Tetratricopeptide repeat domain"/>
    <property type="match status" value="1"/>
</dbReference>
<dbReference type="AlphaFoldDB" id="K5D4T8"/>
<feature type="region of interest" description="Disordered" evidence="1">
    <location>
        <begin position="319"/>
        <end position="392"/>
    </location>
</feature>
<keyword evidence="2" id="KW-0732">Signal</keyword>
<evidence type="ECO:0000313" key="4">
    <source>
        <dbReference type="Proteomes" id="UP000007993"/>
    </source>
</evidence>
<evidence type="ECO:0000256" key="1">
    <source>
        <dbReference type="SAM" id="MobiDB-lite"/>
    </source>
</evidence>
<evidence type="ECO:0000313" key="3">
    <source>
        <dbReference type="EMBL" id="EKK01687.1"/>
    </source>
</evidence>
<reference evidence="3 4" key="1">
    <citation type="journal article" date="2013" name="Mar. Genomics">
        <title>Expression of sulfatases in Rhodopirellula baltica and the diversity of sulfatases in the genus Rhodopirellula.</title>
        <authorList>
            <person name="Wegner C.E."/>
            <person name="Richter-Heitmann T."/>
            <person name="Klindworth A."/>
            <person name="Klockow C."/>
            <person name="Richter M."/>
            <person name="Achstetter T."/>
            <person name="Glockner F.O."/>
            <person name="Harder J."/>
        </authorList>
    </citation>
    <scope>NUCLEOTIDE SEQUENCE [LARGE SCALE GENOMIC DNA]</scope>
    <source>
        <strain evidence="3 4">SH28</strain>
    </source>
</reference>
<name>K5D4T8_RHOBT</name>
<dbReference type="RefSeq" id="WP_007332705.1">
    <property type="nucleotide sequence ID" value="NZ_AMCW01000087.1"/>
</dbReference>
<sequence>MNGSLLMRIRFAAALWTLLPASFLASPAMAEIGPASELAIVSAASKASFSSNSVSRPLRSDLVQIIPESEAQPLESGLANDGLKSNADWPLRDSDEMAEQLRAALDALGVAPDLMDQATESFLIGVQRDDMEPLNAWVDAASAQFDVLSELMRRLNGDLLSTARGMDPNGPDYAIVESMPNELRAALRTWIGRELVRARYYDEALPIFAEVDPMVCPDPATLLFYRGACYHAQLKIKDSLSDLRRLLQRKDEIPSRYARTAEMMVADIKPLKKDSLDEISRLMSDVTRRLDLGRADEATKDREQEVIDKLTKLIDKIEEEQQKQQQQQQQQQSASGNGGQSDGQASPMDDSRIAGANGQGDADRKKMDDQNGWGNLPPAERQESLQQISRDLPTHYREAIEAYFRKLATQK</sequence>
<feature type="chain" id="PRO_5003886965" evidence="2">
    <location>
        <begin position="31"/>
        <end position="411"/>
    </location>
</feature>
<comment type="caution">
    <text evidence="3">The sequence shown here is derived from an EMBL/GenBank/DDBJ whole genome shotgun (WGS) entry which is preliminary data.</text>
</comment>
<dbReference type="Proteomes" id="UP000007993">
    <property type="component" value="Unassembled WGS sequence"/>
</dbReference>
<protein>
    <submittedName>
        <fullName evidence="3">Uncharacterized protein</fullName>
    </submittedName>
</protein>
<dbReference type="SUPFAM" id="SSF48452">
    <property type="entry name" value="TPR-like"/>
    <property type="match status" value="1"/>
</dbReference>
<feature type="compositionally biased region" description="Low complexity" evidence="1">
    <location>
        <begin position="323"/>
        <end position="335"/>
    </location>
</feature>
<dbReference type="InterPro" id="IPR011990">
    <property type="entry name" value="TPR-like_helical_dom_sf"/>
</dbReference>
<organism evidence="3 4">
    <name type="scientific">Rhodopirellula baltica SH28</name>
    <dbReference type="NCBI Taxonomy" id="993517"/>
    <lineage>
        <taxon>Bacteria</taxon>
        <taxon>Pseudomonadati</taxon>
        <taxon>Planctomycetota</taxon>
        <taxon>Planctomycetia</taxon>
        <taxon>Pirellulales</taxon>
        <taxon>Pirellulaceae</taxon>
        <taxon>Rhodopirellula</taxon>
    </lineage>
</organism>
<dbReference type="EMBL" id="AMCW01000087">
    <property type="protein sequence ID" value="EKK01687.1"/>
    <property type="molecule type" value="Genomic_DNA"/>
</dbReference>
<proteinExistence type="predicted"/>
<gene>
    <name evidence="3" type="ORF">RBSH_03013</name>
</gene>
<dbReference type="PATRIC" id="fig|993517.3.peg.3266"/>
<accession>K5D4T8</accession>
<evidence type="ECO:0000256" key="2">
    <source>
        <dbReference type="SAM" id="SignalP"/>
    </source>
</evidence>
<feature type="signal peptide" evidence="2">
    <location>
        <begin position="1"/>
        <end position="30"/>
    </location>
</feature>